<proteinExistence type="predicted"/>
<accession>A0A2P2QQL8</accession>
<protein>
    <submittedName>
        <fullName evidence="1">Uncharacterized protein</fullName>
    </submittedName>
</protein>
<dbReference type="EMBL" id="GGEC01088707">
    <property type="protein sequence ID" value="MBX69191.1"/>
    <property type="molecule type" value="Transcribed_RNA"/>
</dbReference>
<sequence length="38" mass="4537">MSRVSLIQIIVLKHIPFHLQRVINYLHNMSTDNLHLEI</sequence>
<dbReference type="AlphaFoldDB" id="A0A2P2QQL8"/>
<name>A0A2P2QQL8_RHIMU</name>
<reference evidence="1" key="1">
    <citation type="submission" date="2018-02" db="EMBL/GenBank/DDBJ databases">
        <title>Rhizophora mucronata_Transcriptome.</title>
        <authorList>
            <person name="Meera S.P."/>
            <person name="Sreeshan A."/>
            <person name="Augustine A."/>
        </authorList>
    </citation>
    <scope>NUCLEOTIDE SEQUENCE</scope>
    <source>
        <tissue evidence="1">Leaf</tissue>
    </source>
</reference>
<organism evidence="1">
    <name type="scientific">Rhizophora mucronata</name>
    <name type="common">Asiatic mangrove</name>
    <dbReference type="NCBI Taxonomy" id="61149"/>
    <lineage>
        <taxon>Eukaryota</taxon>
        <taxon>Viridiplantae</taxon>
        <taxon>Streptophyta</taxon>
        <taxon>Embryophyta</taxon>
        <taxon>Tracheophyta</taxon>
        <taxon>Spermatophyta</taxon>
        <taxon>Magnoliopsida</taxon>
        <taxon>eudicotyledons</taxon>
        <taxon>Gunneridae</taxon>
        <taxon>Pentapetalae</taxon>
        <taxon>rosids</taxon>
        <taxon>fabids</taxon>
        <taxon>Malpighiales</taxon>
        <taxon>Rhizophoraceae</taxon>
        <taxon>Rhizophora</taxon>
    </lineage>
</organism>
<evidence type="ECO:0000313" key="1">
    <source>
        <dbReference type="EMBL" id="MBX69191.1"/>
    </source>
</evidence>